<evidence type="ECO:0000313" key="2">
    <source>
        <dbReference type="Proteomes" id="UP000569005"/>
    </source>
</evidence>
<keyword evidence="2" id="KW-1185">Reference proteome</keyword>
<name>A0ACC5NZD9_9BACT</name>
<gene>
    <name evidence="1" type="ORF">HDF13_002294</name>
</gene>
<reference evidence="1" key="1">
    <citation type="submission" date="2020-08" db="EMBL/GenBank/DDBJ databases">
        <title>Genomic Encyclopedia of Type Strains, Phase IV (KMG-V): Genome sequencing to study the core and pangenomes of soil and plant-associated prokaryotes.</title>
        <authorList>
            <person name="Whitman W."/>
        </authorList>
    </citation>
    <scope>NUCLEOTIDE SEQUENCE</scope>
    <source>
        <strain evidence="1">M8UP15</strain>
    </source>
</reference>
<dbReference type="Proteomes" id="UP000569005">
    <property type="component" value="Unassembled WGS sequence"/>
</dbReference>
<evidence type="ECO:0000313" key="1">
    <source>
        <dbReference type="EMBL" id="MBB5339961.1"/>
    </source>
</evidence>
<proteinExistence type="predicted"/>
<dbReference type="EMBL" id="JACHEA010000001">
    <property type="protein sequence ID" value="MBB5339961.1"/>
    <property type="molecule type" value="Genomic_DNA"/>
</dbReference>
<sequence>MGGPIGEAVAKALDEGYEDKHKPFHGYYFKILKGQGPDAPLGKLDYMIRGTMIGGFALVAVPAEYRVTGVKTFMVDYDGVVYQKDLGSDSLNIVKSMEFYNPDKTWRPTSDNW</sequence>
<accession>A0ACC5NZD9</accession>
<comment type="caution">
    <text evidence="1">The sequence shown here is derived from an EMBL/GenBank/DDBJ whole genome shotgun (WGS) entry which is preliminary data.</text>
</comment>
<protein>
    <submittedName>
        <fullName evidence="1">Uncharacterized protein</fullName>
    </submittedName>
</protein>
<organism evidence="1 2">
    <name type="scientific">Tunturiibacter gelidiferens</name>
    <dbReference type="NCBI Taxonomy" id="3069689"/>
    <lineage>
        <taxon>Bacteria</taxon>
        <taxon>Pseudomonadati</taxon>
        <taxon>Acidobacteriota</taxon>
        <taxon>Terriglobia</taxon>
        <taxon>Terriglobales</taxon>
        <taxon>Acidobacteriaceae</taxon>
        <taxon>Tunturiibacter</taxon>
    </lineage>
</organism>